<sequence>MVEHLKGVWAETVRKRADREMQERIISGRQRDEDDDDEPEIYAEHVPDQPLRQTREQTRQAVSPGLGARSSPVDFPMWRITSLIFQPKSQS</sequence>
<dbReference type="Proteomes" id="UP000652761">
    <property type="component" value="Unassembled WGS sequence"/>
</dbReference>
<proteinExistence type="predicted"/>
<dbReference type="AlphaFoldDB" id="A0A843USD9"/>
<keyword evidence="3" id="KW-1185">Reference proteome</keyword>
<organism evidence="2 3">
    <name type="scientific">Colocasia esculenta</name>
    <name type="common">Wild taro</name>
    <name type="synonym">Arum esculentum</name>
    <dbReference type="NCBI Taxonomy" id="4460"/>
    <lineage>
        <taxon>Eukaryota</taxon>
        <taxon>Viridiplantae</taxon>
        <taxon>Streptophyta</taxon>
        <taxon>Embryophyta</taxon>
        <taxon>Tracheophyta</taxon>
        <taxon>Spermatophyta</taxon>
        <taxon>Magnoliopsida</taxon>
        <taxon>Liliopsida</taxon>
        <taxon>Araceae</taxon>
        <taxon>Aroideae</taxon>
        <taxon>Colocasieae</taxon>
        <taxon>Colocasia</taxon>
    </lineage>
</organism>
<comment type="caution">
    <text evidence="2">The sequence shown here is derived from an EMBL/GenBank/DDBJ whole genome shotgun (WGS) entry which is preliminary data.</text>
</comment>
<name>A0A843USD9_COLES</name>
<gene>
    <name evidence="2" type="ORF">Taro_017846</name>
</gene>
<evidence type="ECO:0000313" key="2">
    <source>
        <dbReference type="EMBL" id="MQL85336.1"/>
    </source>
</evidence>
<evidence type="ECO:0000313" key="3">
    <source>
        <dbReference type="Proteomes" id="UP000652761"/>
    </source>
</evidence>
<protein>
    <submittedName>
        <fullName evidence="2">Uncharacterized protein</fullName>
    </submittedName>
</protein>
<feature type="region of interest" description="Disordered" evidence="1">
    <location>
        <begin position="52"/>
        <end position="73"/>
    </location>
</feature>
<evidence type="ECO:0000256" key="1">
    <source>
        <dbReference type="SAM" id="MobiDB-lite"/>
    </source>
</evidence>
<accession>A0A843USD9</accession>
<dbReference type="EMBL" id="NMUH01000823">
    <property type="protein sequence ID" value="MQL85336.1"/>
    <property type="molecule type" value="Genomic_DNA"/>
</dbReference>
<reference evidence="2" key="1">
    <citation type="submission" date="2017-07" db="EMBL/GenBank/DDBJ databases">
        <title>Taro Niue Genome Assembly and Annotation.</title>
        <authorList>
            <person name="Atibalentja N."/>
            <person name="Keating K."/>
            <person name="Fields C.J."/>
        </authorList>
    </citation>
    <scope>NUCLEOTIDE SEQUENCE</scope>
    <source>
        <strain evidence="2">Niue_2</strain>
        <tissue evidence="2">Leaf</tissue>
    </source>
</reference>